<dbReference type="PANTHER" id="PTHR43335">
    <property type="entry name" value="ABC TRANSPORTER, ATP-BINDING PROTEIN"/>
    <property type="match status" value="1"/>
</dbReference>
<sequence>MNAIETYDLTRHYRRTVALAGLNLAVEQGAIYGFIGPNGAGKTTTLRMLAGLLEPTSGQIQLLGRTLDHHGRAAQQLVGYMPDFFGVYDDLRVWEYLDFWARCHDLPAAKRRRTVDDLLDLVDLTPKRDAFVQSLSRGMQQRLGLAHTLVHDPPILLLDEPASGLDPRGRLELLELLRTLREMGKTIVLSSHILSELAEVCTVLGIIRSGTLVASGTLDEVRRTLGSTNRLRIRVQHDAPLALTIIRAFGGIEHVEIEPTTDSAGEPVPLLPEQPATLLVDWNGDDDRATALLAELVRGGVPIRSYADDGGDLEDLFLQLTAREEHA</sequence>
<dbReference type="GO" id="GO:0016887">
    <property type="term" value="F:ATP hydrolysis activity"/>
    <property type="evidence" value="ECO:0007669"/>
    <property type="project" value="InterPro"/>
</dbReference>
<evidence type="ECO:0000256" key="2">
    <source>
        <dbReference type="ARBA" id="ARBA00022448"/>
    </source>
</evidence>
<proteinExistence type="inferred from homology"/>
<reference evidence="6" key="1">
    <citation type="submission" date="2020-02" db="EMBL/GenBank/DDBJ databases">
        <authorList>
            <person name="Meier V. D."/>
        </authorList>
    </citation>
    <scope>NUCLEOTIDE SEQUENCE</scope>
    <source>
        <strain evidence="6">AVDCRST_MAG93</strain>
    </source>
</reference>
<keyword evidence="3" id="KW-0547">Nucleotide-binding</keyword>
<evidence type="ECO:0000256" key="1">
    <source>
        <dbReference type="ARBA" id="ARBA00005417"/>
    </source>
</evidence>
<dbReference type="Gene3D" id="3.40.50.300">
    <property type="entry name" value="P-loop containing nucleotide triphosphate hydrolases"/>
    <property type="match status" value="1"/>
</dbReference>
<protein>
    <submittedName>
        <fullName evidence="6">Efflux ABC transporter, ATP-binding protein</fullName>
    </submittedName>
</protein>
<dbReference type="PROSITE" id="PS50893">
    <property type="entry name" value="ABC_TRANSPORTER_2"/>
    <property type="match status" value="1"/>
</dbReference>
<dbReference type="PANTHER" id="PTHR43335:SF3">
    <property type="entry name" value="ABC TRANSPORTER"/>
    <property type="match status" value="1"/>
</dbReference>
<dbReference type="AlphaFoldDB" id="A0A6J4KAV1"/>
<dbReference type="GO" id="GO:0005524">
    <property type="term" value="F:ATP binding"/>
    <property type="evidence" value="ECO:0007669"/>
    <property type="project" value="UniProtKB-KW"/>
</dbReference>
<organism evidence="6">
    <name type="scientific">uncultured Chloroflexia bacterium</name>
    <dbReference type="NCBI Taxonomy" id="1672391"/>
    <lineage>
        <taxon>Bacteria</taxon>
        <taxon>Bacillati</taxon>
        <taxon>Chloroflexota</taxon>
        <taxon>Chloroflexia</taxon>
        <taxon>environmental samples</taxon>
    </lineage>
</organism>
<dbReference type="InterPro" id="IPR003439">
    <property type="entry name" value="ABC_transporter-like_ATP-bd"/>
</dbReference>
<keyword evidence="4 6" id="KW-0067">ATP-binding</keyword>
<keyword evidence="2" id="KW-0813">Transport</keyword>
<evidence type="ECO:0000256" key="3">
    <source>
        <dbReference type="ARBA" id="ARBA00022741"/>
    </source>
</evidence>
<dbReference type="EMBL" id="CADCTR010001517">
    <property type="protein sequence ID" value="CAA9299577.1"/>
    <property type="molecule type" value="Genomic_DNA"/>
</dbReference>
<dbReference type="InterPro" id="IPR003593">
    <property type="entry name" value="AAA+_ATPase"/>
</dbReference>
<evidence type="ECO:0000313" key="6">
    <source>
        <dbReference type="EMBL" id="CAA9299577.1"/>
    </source>
</evidence>
<name>A0A6J4KAV1_9CHLR</name>
<comment type="similarity">
    <text evidence="1">Belongs to the ABC transporter superfamily.</text>
</comment>
<feature type="domain" description="ABC transporter" evidence="5">
    <location>
        <begin position="4"/>
        <end position="234"/>
    </location>
</feature>
<dbReference type="Pfam" id="PF00005">
    <property type="entry name" value="ABC_tran"/>
    <property type="match status" value="1"/>
</dbReference>
<evidence type="ECO:0000256" key="4">
    <source>
        <dbReference type="ARBA" id="ARBA00022840"/>
    </source>
</evidence>
<dbReference type="InterPro" id="IPR027417">
    <property type="entry name" value="P-loop_NTPase"/>
</dbReference>
<evidence type="ECO:0000259" key="5">
    <source>
        <dbReference type="PROSITE" id="PS50893"/>
    </source>
</evidence>
<dbReference type="SMART" id="SM00382">
    <property type="entry name" value="AAA"/>
    <property type="match status" value="1"/>
</dbReference>
<accession>A0A6J4KAV1</accession>
<dbReference type="CDD" id="cd03230">
    <property type="entry name" value="ABC_DR_subfamily_A"/>
    <property type="match status" value="1"/>
</dbReference>
<dbReference type="SUPFAM" id="SSF52540">
    <property type="entry name" value="P-loop containing nucleoside triphosphate hydrolases"/>
    <property type="match status" value="1"/>
</dbReference>
<gene>
    <name evidence="6" type="ORF">AVDCRST_MAG93-4496</name>
</gene>